<dbReference type="InterPro" id="IPR044185">
    <property type="entry name" value="CYP26-2-like"/>
</dbReference>
<dbReference type="PROSITE" id="PS50072">
    <property type="entry name" value="CSA_PPIASE_2"/>
    <property type="match status" value="1"/>
</dbReference>
<dbReference type="OrthoDB" id="252722at2759"/>
<evidence type="ECO:0000313" key="2">
    <source>
        <dbReference type="EMBL" id="PRW60415.1"/>
    </source>
</evidence>
<feature type="domain" description="PPIase cyclophilin-type" evidence="1">
    <location>
        <begin position="103"/>
        <end position="325"/>
    </location>
</feature>
<dbReference type="SUPFAM" id="SSF50891">
    <property type="entry name" value="Cyclophilin-like"/>
    <property type="match status" value="1"/>
</dbReference>
<proteinExistence type="predicted"/>
<gene>
    <name evidence="2" type="ORF">C2E21_0734</name>
</gene>
<dbReference type="GO" id="GO:0009507">
    <property type="term" value="C:chloroplast"/>
    <property type="evidence" value="ECO:0007669"/>
    <property type="project" value="TreeGrafter"/>
</dbReference>
<evidence type="ECO:0000313" key="3">
    <source>
        <dbReference type="Proteomes" id="UP000239899"/>
    </source>
</evidence>
<dbReference type="Proteomes" id="UP000239899">
    <property type="component" value="Unassembled WGS sequence"/>
</dbReference>
<dbReference type="STRING" id="3076.A0A2P6U276"/>
<comment type="caution">
    <text evidence="2">The sequence shown here is derived from an EMBL/GenBank/DDBJ whole genome shotgun (WGS) entry which is preliminary data.</text>
</comment>
<evidence type="ECO:0000259" key="1">
    <source>
        <dbReference type="PROSITE" id="PS50072"/>
    </source>
</evidence>
<organism evidence="2 3">
    <name type="scientific">Chlorella sorokiniana</name>
    <name type="common">Freshwater green alga</name>
    <dbReference type="NCBI Taxonomy" id="3076"/>
    <lineage>
        <taxon>Eukaryota</taxon>
        <taxon>Viridiplantae</taxon>
        <taxon>Chlorophyta</taxon>
        <taxon>core chlorophytes</taxon>
        <taxon>Trebouxiophyceae</taxon>
        <taxon>Chlorellales</taxon>
        <taxon>Chlorellaceae</taxon>
        <taxon>Chlorella clade</taxon>
        <taxon>Chlorella</taxon>
    </lineage>
</organism>
<accession>A0A2P6U276</accession>
<dbReference type="PANTHER" id="PTHR47724">
    <property type="entry name" value="PEPTIDYL-PROLYL CIS-TRANS ISOMERASE CYP26-2, CHLOROPLASTIC"/>
    <property type="match status" value="1"/>
</dbReference>
<dbReference type="GO" id="GO:0003755">
    <property type="term" value="F:peptidyl-prolyl cis-trans isomerase activity"/>
    <property type="evidence" value="ECO:0007669"/>
    <property type="project" value="InterPro"/>
</dbReference>
<name>A0A2P6U276_CHLSO</name>
<dbReference type="Pfam" id="PF00160">
    <property type="entry name" value="Pro_isomerase"/>
    <property type="match status" value="1"/>
</dbReference>
<keyword evidence="3" id="KW-1185">Reference proteome</keyword>
<dbReference type="AlphaFoldDB" id="A0A2P6U276"/>
<sequence>MLASLSCSAAPLAGQHCLDRQHSSCTAPVRPRHCSVRRPATAATAAASSGCAAHEPSERLPVASSKRQLLLAAGLLAASPLLTLPAAADETASSSGGGLRQAYFDIIVDRKPLGRVVIEVLEGAPAIGGQRFLDLAQGKEGVHWRRSKFELIEDGFVQNSGLKELSYQASGRTAITGGPDTELLEEELAAQQAAAAAAGQAAHSSPALVSLLVKPRIEIVSKDKLVASKGKLITVTETFGEIPNGSAWAITTQAVPDLDETHLVVGRVVQGMDVVQALAALPRVKDNTGSPFFQAGKLSGDKRADVAQRAFNKPFAKIVVSECGLV</sequence>
<keyword evidence="2" id="KW-0413">Isomerase</keyword>
<protein>
    <submittedName>
        <fullName evidence="2">Peptidyl-prolyl cis-trans isomerase CYP26-chloroplastic</fullName>
    </submittedName>
</protein>
<dbReference type="PANTHER" id="PTHR47724:SF1">
    <property type="entry name" value="PEPTIDYL-PROLYL CIS-TRANS ISOMERASE CYP26-2, CHLOROPLASTIC"/>
    <property type="match status" value="1"/>
</dbReference>
<dbReference type="InterPro" id="IPR002130">
    <property type="entry name" value="Cyclophilin-type_PPIase_dom"/>
</dbReference>
<dbReference type="EMBL" id="LHPG02000002">
    <property type="protein sequence ID" value="PRW60415.1"/>
    <property type="molecule type" value="Genomic_DNA"/>
</dbReference>
<dbReference type="Gene3D" id="2.40.100.10">
    <property type="entry name" value="Cyclophilin-like"/>
    <property type="match status" value="1"/>
</dbReference>
<reference evidence="2 3" key="1">
    <citation type="journal article" date="2018" name="Plant J.">
        <title>Genome sequences of Chlorella sorokiniana UTEX 1602 and Micractinium conductrix SAG 241.80: implications to maltose excretion by a green alga.</title>
        <authorList>
            <person name="Arriola M.B."/>
            <person name="Velmurugan N."/>
            <person name="Zhang Y."/>
            <person name="Plunkett M.H."/>
            <person name="Hondzo H."/>
            <person name="Barney B.M."/>
        </authorList>
    </citation>
    <scope>NUCLEOTIDE SEQUENCE [LARGE SCALE GENOMIC DNA]</scope>
    <source>
        <strain evidence="3">UTEX 1602</strain>
    </source>
</reference>
<dbReference type="InterPro" id="IPR029000">
    <property type="entry name" value="Cyclophilin-like_dom_sf"/>
</dbReference>